<feature type="region of interest" description="Disordered" evidence="1">
    <location>
        <begin position="211"/>
        <end position="233"/>
    </location>
</feature>
<name>A0ABR3RI87_9PLEO</name>
<dbReference type="Pfam" id="PF01161">
    <property type="entry name" value="PBP"/>
    <property type="match status" value="1"/>
</dbReference>
<keyword evidence="2" id="KW-0732">Signal</keyword>
<evidence type="ECO:0000313" key="3">
    <source>
        <dbReference type="EMBL" id="KAL1603612.1"/>
    </source>
</evidence>
<dbReference type="InterPro" id="IPR036610">
    <property type="entry name" value="PEBP-like_sf"/>
</dbReference>
<dbReference type="InterPro" id="IPR008914">
    <property type="entry name" value="PEBP"/>
</dbReference>
<dbReference type="Proteomes" id="UP001521785">
    <property type="component" value="Unassembled WGS sequence"/>
</dbReference>
<gene>
    <name evidence="3" type="ORF">SLS60_005200</name>
</gene>
<feature type="signal peptide" evidence="2">
    <location>
        <begin position="1"/>
        <end position="18"/>
    </location>
</feature>
<evidence type="ECO:0008006" key="5">
    <source>
        <dbReference type="Google" id="ProtNLM"/>
    </source>
</evidence>
<dbReference type="SUPFAM" id="SSF49777">
    <property type="entry name" value="PEBP-like"/>
    <property type="match status" value="1"/>
</dbReference>
<dbReference type="PANTHER" id="PTHR11362:SF148">
    <property type="entry name" value="CARBOXYPEPTIDASE Y INHIBITOR"/>
    <property type="match status" value="1"/>
</dbReference>
<evidence type="ECO:0000313" key="4">
    <source>
        <dbReference type="Proteomes" id="UP001521785"/>
    </source>
</evidence>
<proteinExistence type="predicted"/>
<organism evidence="3 4">
    <name type="scientific">Paraconiothyrium brasiliense</name>
    <dbReference type="NCBI Taxonomy" id="300254"/>
    <lineage>
        <taxon>Eukaryota</taxon>
        <taxon>Fungi</taxon>
        <taxon>Dikarya</taxon>
        <taxon>Ascomycota</taxon>
        <taxon>Pezizomycotina</taxon>
        <taxon>Dothideomycetes</taxon>
        <taxon>Pleosporomycetidae</taxon>
        <taxon>Pleosporales</taxon>
        <taxon>Massarineae</taxon>
        <taxon>Didymosphaeriaceae</taxon>
        <taxon>Paraconiothyrium</taxon>
    </lineage>
</organism>
<comment type="caution">
    <text evidence="3">The sequence shown here is derived from an EMBL/GenBank/DDBJ whole genome shotgun (WGS) entry which is preliminary data.</text>
</comment>
<dbReference type="EMBL" id="JAKJXO020000006">
    <property type="protein sequence ID" value="KAL1603612.1"/>
    <property type="molecule type" value="Genomic_DNA"/>
</dbReference>
<protein>
    <recommendedName>
        <fullName evidence="5">PEBP-like protein</fullName>
    </recommendedName>
</protein>
<evidence type="ECO:0000256" key="1">
    <source>
        <dbReference type="SAM" id="MobiDB-lite"/>
    </source>
</evidence>
<keyword evidence="4" id="KW-1185">Reference proteome</keyword>
<feature type="chain" id="PRO_5045398954" description="PEBP-like protein" evidence="2">
    <location>
        <begin position="19"/>
        <end position="257"/>
    </location>
</feature>
<accession>A0ABR3RI87</accession>
<dbReference type="InterPro" id="IPR035810">
    <property type="entry name" value="PEBP_euk"/>
</dbReference>
<sequence length="257" mass="28572">MRSCELLALVASLSVALALPTKQPQQQPLGDAAPSSFLKVQEEYAYMHPLHSRTNRGIHRLRKAEIIPTVIDDFLPSLTLSVSWKKDDADLGNTVKPKRLQKQPTISLYDEADPEGISSSSLSYVVTLTDPDAPSRDNPEWSEMCHWIAANVSVSQKTVSILPMPIFGMDQFQETSAPDDVIEYKPPGPPKKTGKHRYVFLVFAPKNGTTESLHLSKPTDRQHWGTGDEGGGVRDWAKENELVPVAANFIYSQHKKQ</sequence>
<dbReference type="PANTHER" id="PTHR11362">
    <property type="entry name" value="PHOSPHATIDYLETHANOLAMINE-BINDING PROTEIN"/>
    <property type="match status" value="1"/>
</dbReference>
<evidence type="ECO:0000256" key="2">
    <source>
        <dbReference type="SAM" id="SignalP"/>
    </source>
</evidence>
<dbReference type="CDD" id="cd00866">
    <property type="entry name" value="PEBP_euk"/>
    <property type="match status" value="1"/>
</dbReference>
<dbReference type="Gene3D" id="3.90.280.10">
    <property type="entry name" value="PEBP-like"/>
    <property type="match status" value="1"/>
</dbReference>
<reference evidence="3 4" key="1">
    <citation type="submission" date="2024-02" db="EMBL/GenBank/DDBJ databases">
        <title>De novo assembly and annotation of 12 fungi associated with fruit tree decline syndrome in Ontario, Canada.</title>
        <authorList>
            <person name="Sulman M."/>
            <person name="Ellouze W."/>
            <person name="Ilyukhin E."/>
        </authorList>
    </citation>
    <scope>NUCLEOTIDE SEQUENCE [LARGE SCALE GENOMIC DNA]</scope>
    <source>
        <strain evidence="3 4">M42-189</strain>
    </source>
</reference>